<name>B9DIM8_STACT</name>
<feature type="domain" description="Glycosyltransferase subfamily 4-like N-terminal" evidence="1">
    <location>
        <begin position="13"/>
        <end position="163"/>
    </location>
</feature>
<gene>
    <name evidence="2" type="ordered locus">Sca_2350</name>
</gene>
<evidence type="ECO:0000313" key="3">
    <source>
        <dbReference type="Proteomes" id="UP000000444"/>
    </source>
</evidence>
<evidence type="ECO:0000313" key="2">
    <source>
        <dbReference type="EMBL" id="CAL29253.1"/>
    </source>
</evidence>
<dbReference type="AlphaFoldDB" id="B9DIM8"/>
<organism evidence="2 3">
    <name type="scientific">Staphylococcus carnosus (strain TM300)</name>
    <dbReference type="NCBI Taxonomy" id="396513"/>
    <lineage>
        <taxon>Bacteria</taxon>
        <taxon>Bacillati</taxon>
        <taxon>Bacillota</taxon>
        <taxon>Bacilli</taxon>
        <taxon>Bacillales</taxon>
        <taxon>Staphylococcaceae</taxon>
        <taxon>Staphylococcus</taxon>
    </lineage>
</organism>
<dbReference type="SUPFAM" id="SSF53756">
    <property type="entry name" value="UDP-Glycosyltransferase/glycogen phosphorylase"/>
    <property type="match status" value="1"/>
</dbReference>
<dbReference type="Gene3D" id="3.40.50.2000">
    <property type="entry name" value="Glycogen Phosphorylase B"/>
    <property type="match status" value="2"/>
</dbReference>
<dbReference type="KEGG" id="sca:SCA_2350"/>
<dbReference type="eggNOG" id="COG0438">
    <property type="taxonomic scope" value="Bacteria"/>
</dbReference>
<dbReference type="EMBL" id="AM295250">
    <property type="protein sequence ID" value="CAL29253.1"/>
    <property type="molecule type" value="Genomic_DNA"/>
</dbReference>
<reference evidence="2 3" key="1">
    <citation type="journal article" date="2009" name="Appl. Environ. Microbiol.">
        <title>Genome analysis of the meat starter culture bacterium Staphylococcus carnosus TM300.</title>
        <authorList>
            <person name="Rosenstein R."/>
            <person name="Nerz C."/>
            <person name="Biswas L."/>
            <person name="Resch A."/>
            <person name="Raddatz G."/>
            <person name="Schuster S.C."/>
            <person name="Goetz F."/>
        </authorList>
    </citation>
    <scope>NUCLEOTIDE SEQUENCE [LARGE SCALE GENOMIC DNA]</scope>
    <source>
        <strain evidence="2 3">TM300</strain>
    </source>
</reference>
<dbReference type="HOGENOM" id="CLU_009583_0_3_9"/>
<dbReference type="RefSeq" id="WP_015901588.1">
    <property type="nucleotide sequence ID" value="NC_012121.1"/>
</dbReference>
<proteinExistence type="predicted"/>
<sequence>MKVLHIITSLESGGAERMLSNIVNYDTNNEHIIITLLKAEPHYELADHVTLYSLELDNNKFNKLKIPILLNRFIKKIKPDIVQTWMKSNYYAPLLKIFNKNVYFLLNIRHGVKNKIKKIKAKLIRFYLKNSDGVIFVSNSAIQEFGRVGISFENSLVITNGFNKRDFEYIRPKNDKKIRYGYVGRFHEIKNQSLLIDSFNDFAKDKDVTLEIAGKGMEYNKFKHLIDSSNKDKFIWRGEVINSFDIYNNIDVLLLTSRSEGFPNVIGEAMSVGVPVISTDAGESYNIIGDSGYKVGSNKHSVLEALNNTYSNTEELTHKSKLAYQRIRENYSMSVIVDNYLNYYKKVLEE</sequence>
<dbReference type="GeneID" id="93795780"/>
<dbReference type="Pfam" id="PF13439">
    <property type="entry name" value="Glyco_transf_4"/>
    <property type="match status" value="1"/>
</dbReference>
<dbReference type="GO" id="GO:0016757">
    <property type="term" value="F:glycosyltransferase activity"/>
    <property type="evidence" value="ECO:0007669"/>
    <property type="project" value="TreeGrafter"/>
</dbReference>
<dbReference type="OrthoDB" id="9804196at2"/>
<dbReference type="CAZy" id="GT4">
    <property type="family name" value="Glycosyltransferase Family 4"/>
</dbReference>
<dbReference type="InterPro" id="IPR028098">
    <property type="entry name" value="Glyco_trans_4-like_N"/>
</dbReference>
<dbReference type="BioCyc" id="SCAR396513:SCA_RS11825-MONOMER"/>
<accession>B9DIM8</accession>
<dbReference type="Pfam" id="PF13692">
    <property type="entry name" value="Glyco_trans_1_4"/>
    <property type="match status" value="1"/>
</dbReference>
<keyword evidence="3" id="KW-1185">Reference proteome</keyword>
<dbReference type="PANTHER" id="PTHR12526:SF638">
    <property type="entry name" value="SPORE COAT PROTEIN SA"/>
    <property type="match status" value="1"/>
</dbReference>
<dbReference type="Proteomes" id="UP000000444">
    <property type="component" value="Chromosome"/>
</dbReference>
<protein>
    <recommendedName>
        <fullName evidence="1">Glycosyltransferase subfamily 4-like N-terminal domain-containing protein</fullName>
    </recommendedName>
</protein>
<dbReference type="PANTHER" id="PTHR12526">
    <property type="entry name" value="GLYCOSYLTRANSFERASE"/>
    <property type="match status" value="1"/>
</dbReference>
<evidence type="ECO:0000259" key="1">
    <source>
        <dbReference type="Pfam" id="PF13439"/>
    </source>
</evidence>
<keyword evidence="2" id="KW-0808">Transferase</keyword>